<keyword evidence="3" id="KW-1185">Reference proteome</keyword>
<keyword evidence="1" id="KW-0732">Signal</keyword>
<evidence type="ECO:0000313" key="2">
    <source>
        <dbReference type="EMBL" id="VDP80511.1"/>
    </source>
</evidence>
<sequence length="164" mass="18754">MGRFGPVQYLVLFTCVLCCLVQPHVSGLQHYLAGVRSYRNYVVDRNTGFLRRIAPVLMTVEVTEPPPTVAENQTSDRTLLEAIPYSLDQLMRAYAHALLDRSWNIHEIAPVVHLDMLWIGETSRPISLPCWAPAQPIPIRLDQTTFRSHRRTWYIGQGNTLSLR</sequence>
<feature type="chain" id="PRO_5043138114" evidence="1">
    <location>
        <begin position="28"/>
        <end position="164"/>
    </location>
</feature>
<dbReference type="WBParaSite" id="ECPE_0000724301-mRNA-1">
    <property type="protein sequence ID" value="ECPE_0000724301-mRNA-1"/>
    <property type="gene ID" value="ECPE_0000724301"/>
</dbReference>
<protein>
    <submittedName>
        <fullName evidence="4">Secreted protein</fullName>
    </submittedName>
</protein>
<dbReference type="EMBL" id="UZAN01044313">
    <property type="protein sequence ID" value="VDP80511.1"/>
    <property type="molecule type" value="Genomic_DNA"/>
</dbReference>
<proteinExistence type="predicted"/>
<dbReference type="OrthoDB" id="6264191at2759"/>
<reference evidence="2 3" key="2">
    <citation type="submission" date="2018-11" db="EMBL/GenBank/DDBJ databases">
        <authorList>
            <consortium name="Pathogen Informatics"/>
        </authorList>
    </citation>
    <scope>NUCLEOTIDE SEQUENCE [LARGE SCALE GENOMIC DNA]</scope>
    <source>
        <strain evidence="2 3">Egypt</strain>
    </source>
</reference>
<reference evidence="4" key="1">
    <citation type="submission" date="2016-06" db="UniProtKB">
        <authorList>
            <consortium name="WormBaseParasite"/>
        </authorList>
    </citation>
    <scope>IDENTIFICATION</scope>
</reference>
<evidence type="ECO:0000313" key="4">
    <source>
        <dbReference type="WBParaSite" id="ECPE_0000724301-mRNA-1"/>
    </source>
</evidence>
<accession>A0A183AJU2</accession>
<evidence type="ECO:0000313" key="3">
    <source>
        <dbReference type="Proteomes" id="UP000272942"/>
    </source>
</evidence>
<name>A0A183AJU2_9TREM</name>
<organism evidence="4">
    <name type="scientific">Echinostoma caproni</name>
    <dbReference type="NCBI Taxonomy" id="27848"/>
    <lineage>
        <taxon>Eukaryota</taxon>
        <taxon>Metazoa</taxon>
        <taxon>Spiralia</taxon>
        <taxon>Lophotrochozoa</taxon>
        <taxon>Platyhelminthes</taxon>
        <taxon>Trematoda</taxon>
        <taxon>Digenea</taxon>
        <taxon>Plagiorchiida</taxon>
        <taxon>Echinostomata</taxon>
        <taxon>Echinostomatoidea</taxon>
        <taxon>Echinostomatidae</taxon>
        <taxon>Echinostoma</taxon>
    </lineage>
</organism>
<gene>
    <name evidence="2" type="ORF">ECPE_LOCUS7227</name>
</gene>
<dbReference type="Proteomes" id="UP000272942">
    <property type="component" value="Unassembled WGS sequence"/>
</dbReference>
<evidence type="ECO:0000256" key="1">
    <source>
        <dbReference type="SAM" id="SignalP"/>
    </source>
</evidence>
<dbReference type="AlphaFoldDB" id="A0A183AJU2"/>
<feature type="signal peptide" evidence="1">
    <location>
        <begin position="1"/>
        <end position="27"/>
    </location>
</feature>